<dbReference type="AlphaFoldDB" id="A0AAV2SR28"/>
<name>A0AAV2SR28_MEGNR</name>
<dbReference type="EMBL" id="CAXKWB010107344">
    <property type="protein sequence ID" value="CAL4229805.1"/>
    <property type="molecule type" value="Genomic_DNA"/>
</dbReference>
<organism evidence="2 3">
    <name type="scientific">Meganyctiphanes norvegica</name>
    <name type="common">Northern krill</name>
    <name type="synonym">Thysanopoda norvegica</name>
    <dbReference type="NCBI Taxonomy" id="48144"/>
    <lineage>
        <taxon>Eukaryota</taxon>
        <taxon>Metazoa</taxon>
        <taxon>Ecdysozoa</taxon>
        <taxon>Arthropoda</taxon>
        <taxon>Crustacea</taxon>
        <taxon>Multicrustacea</taxon>
        <taxon>Malacostraca</taxon>
        <taxon>Eumalacostraca</taxon>
        <taxon>Eucarida</taxon>
        <taxon>Euphausiacea</taxon>
        <taxon>Euphausiidae</taxon>
        <taxon>Meganyctiphanes</taxon>
    </lineage>
</organism>
<proteinExistence type="predicted"/>
<accession>A0AAV2SR28</accession>
<keyword evidence="3" id="KW-1185">Reference proteome</keyword>
<sequence length="161" mass="18379">MVETFSSFVLQYQTNPLYCGLTLESYLSKVKKKVFLVTNDVSDPILNTIQFLKVCTMTSFIINLIPEPGEGRGLGGGRTSKNEEQRNPPRRINICKNQSRHMKAGSMKMIYANFQLPPYLCQGLPSGYFVVSVATNDLSLAWFWQVIISNKYHTMIFRHKC</sequence>
<protein>
    <submittedName>
        <fullName evidence="2">Uncharacterized protein</fullName>
    </submittedName>
</protein>
<evidence type="ECO:0000313" key="3">
    <source>
        <dbReference type="Proteomes" id="UP001497623"/>
    </source>
</evidence>
<gene>
    <name evidence="2" type="ORF">MNOR_LOCUS39702</name>
</gene>
<comment type="caution">
    <text evidence="2">The sequence shown here is derived from an EMBL/GenBank/DDBJ whole genome shotgun (WGS) entry which is preliminary data.</text>
</comment>
<dbReference type="Proteomes" id="UP001497623">
    <property type="component" value="Unassembled WGS sequence"/>
</dbReference>
<evidence type="ECO:0000313" key="2">
    <source>
        <dbReference type="EMBL" id="CAL4229805.1"/>
    </source>
</evidence>
<evidence type="ECO:0000256" key="1">
    <source>
        <dbReference type="SAM" id="MobiDB-lite"/>
    </source>
</evidence>
<feature type="region of interest" description="Disordered" evidence="1">
    <location>
        <begin position="72"/>
        <end position="91"/>
    </location>
</feature>
<reference evidence="2 3" key="1">
    <citation type="submission" date="2024-05" db="EMBL/GenBank/DDBJ databases">
        <authorList>
            <person name="Wallberg A."/>
        </authorList>
    </citation>
    <scope>NUCLEOTIDE SEQUENCE [LARGE SCALE GENOMIC DNA]</scope>
</reference>